<dbReference type="RefSeq" id="WP_013425569.1">
    <property type="nucleotide sequence ID" value="NC_014666.1"/>
</dbReference>
<proteinExistence type="inferred from homology"/>
<evidence type="ECO:0000259" key="3">
    <source>
        <dbReference type="Pfam" id="PF13458"/>
    </source>
</evidence>
<feature type="domain" description="Leucine-binding protein" evidence="3">
    <location>
        <begin position="57"/>
        <end position="400"/>
    </location>
</feature>
<organism evidence="4 5">
    <name type="scientific">Pseudofrankia inefficax (strain DSM 45817 / CECT 9037 / DDB 130130 / EuI1c)</name>
    <name type="common">Frankia inefficax</name>
    <dbReference type="NCBI Taxonomy" id="298654"/>
    <lineage>
        <taxon>Bacteria</taxon>
        <taxon>Bacillati</taxon>
        <taxon>Actinomycetota</taxon>
        <taxon>Actinomycetes</taxon>
        <taxon>Frankiales</taxon>
        <taxon>Frankiaceae</taxon>
        <taxon>Pseudofrankia</taxon>
    </lineage>
</organism>
<dbReference type="InterPro" id="IPR028081">
    <property type="entry name" value="Leu-bd"/>
</dbReference>
<dbReference type="OrthoDB" id="4364076at2"/>
<dbReference type="InterPro" id="IPR051010">
    <property type="entry name" value="BCAA_transport"/>
</dbReference>
<evidence type="ECO:0000313" key="5">
    <source>
        <dbReference type="Proteomes" id="UP000002484"/>
    </source>
</evidence>
<dbReference type="InParanoid" id="E3IUB4"/>
<evidence type="ECO:0000256" key="1">
    <source>
        <dbReference type="ARBA" id="ARBA00010062"/>
    </source>
</evidence>
<sequence precursor="true">MRLHHDLARRARRAARDRRAGRLAAAIALVVATAACGSAGSSGGPAATTSGVASKGTYTIGVLSDITGPASSVHGSTPGGIRAGVALAARSGYTVKYVVADTQTTPAGTLAAAQLLVTQKHVLAVIANSALTFAASDYLTAHNVPVIGPAEDATEWITAKNMFSIYGALHPTRVATTVGAFFKAQGVARLASLGYAVPTSSLASEAWAASARAAGVDVAYLNSKFPLGSTDVGPTVLAMKNAGVDGLVMSVQPNTAFALITALRDQGVSLKVALIPTGYGGDLTQAGPGAVQAAQGVYFLLGFEPVEMGTAATKQFVDDLKSGGVTGEPTFAQYQGYVSMALLVDALKGTGGGVTQQTLLTALANIHDFTAAGLYGDHKLDVNDRENAVNGVDNCTWIVKLTGRVFQPVKGAVPICGTPVPGVTVSS</sequence>
<dbReference type="EMBL" id="CP002299">
    <property type="protein sequence ID" value="ADP82451.1"/>
    <property type="molecule type" value="Genomic_DNA"/>
</dbReference>
<accession>E3IUB4</accession>
<keyword evidence="2" id="KW-0732">Signal</keyword>
<dbReference type="Proteomes" id="UP000002484">
    <property type="component" value="Chromosome"/>
</dbReference>
<dbReference type="AlphaFoldDB" id="E3IUB4"/>
<dbReference type="SUPFAM" id="SSF53822">
    <property type="entry name" value="Periplasmic binding protein-like I"/>
    <property type="match status" value="1"/>
</dbReference>
<name>E3IUB4_PSEI1</name>
<reference evidence="4 5" key="1">
    <citation type="submission" date="2010-10" db="EMBL/GenBank/DDBJ databases">
        <title>Complete sequence of Frankia sp. EuI1c.</title>
        <authorList>
            <consortium name="US DOE Joint Genome Institute"/>
            <person name="Lucas S."/>
            <person name="Copeland A."/>
            <person name="Lapidus A."/>
            <person name="Cheng J.-F."/>
            <person name="Bruce D."/>
            <person name="Goodwin L."/>
            <person name="Pitluck S."/>
            <person name="Chertkov O."/>
            <person name="Detter J.C."/>
            <person name="Han C."/>
            <person name="Tapia R."/>
            <person name="Land M."/>
            <person name="Hauser L."/>
            <person name="Jeffries C."/>
            <person name="Kyrpides N."/>
            <person name="Ivanova N."/>
            <person name="Mikhailova N."/>
            <person name="Beauchemin N."/>
            <person name="Sen A."/>
            <person name="Sur S.A."/>
            <person name="Gtari M."/>
            <person name="Wall L."/>
            <person name="Tisa L."/>
            <person name="Woyke T."/>
        </authorList>
    </citation>
    <scope>NUCLEOTIDE SEQUENCE [LARGE SCALE GENOMIC DNA]</scope>
    <source>
        <strain evidence="5">DSM 45817 / CECT 9037 / EuI1c</strain>
    </source>
</reference>
<evidence type="ECO:0000313" key="4">
    <source>
        <dbReference type="EMBL" id="ADP82451.1"/>
    </source>
</evidence>
<comment type="similarity">
    <text evidence="1">Belongs to the leucine-binding protein family.</text>
</comment>
<gene>
    <name evidence="4" type="ordered locus">FraEuI1c_4457</name>
</gene>
<dbReference type="Pfam" id="PF13458">
    <property type="entry name" value="Peripla_BP_6"/>
    <property type="match status" value="1"/>
</dbReference>
<dbReference type="eggNOG" id="COG0683">
    <property type="taxonomic scope" value="Bacteria"/>
</dbReference>
<dbReference type="PANTHER" id="PTHR30483">
    <property type="entry name" value="LEUCINE-SPECIFIC-BINDING PROTEIN"/>
    <property type="match status" value="1"/>
</dbReference>
<dbReference type="STRING" id="298654.FraEuI1c_4457"/>
<dbReference type="KEGG" id="fri:FraEuI1c_4457"/>
<evidence type="ECO:0000256" key="2">
    <source>
        <dbReference type="ARBA" id="ARBA00022729"/>
    </source>
</evidence>
<dbReference type="HOGENOM" id="CLU_054023_0_0_11"/>
<protein>
    <submittedName>
        <fullName evidence="4">Extracellular ligand-binding receptor</fullName>
    </submittedName>
</protein>
<keyword evidence="4" id="KW-0675">Receptor</keyword>
<dbReference type="InterPro" id="IPR028082">
    <property type="entry name" value="Peripla_BP_I"/>
</dbReference>
<dbReference type="PANTHER" id="PTHR30483:SF6">
    <property type="entry name" value="PERIPLASMIC BINDING PROTEIN OF ABC TRANSPORTER FOR NATURAL AMINO ACIDS"/>
    <property type="match status" value="1"/>
</dbReference>
<dbReference type="Gene3D" id="3.40.50.2300">
    <property type="match status" value="2"/>
</dbReference>
<keyword evidence="5" id="KW-1185">Reference proteome</keyword>